<dbReference type="PROSITE" id="PS50059">
    <property type="entry name" value="FKBP_PPIASE"/>
    <property type="match status" value="1"/>
</dbReference>
<accession>A0A238VXW1</accession>
<evidence type="ECO:0000313" key="6">
    <source>
        <dbReference type="EMBL" id="SNR39078.1"/>
    </source>
</evidence>
<dbReference type="OrthoDB" id="1093155at2"/>
<feature type="domain" description="PPIase FKBP-type" evidence="5">
    <location>
        <begin position="86"/>
        <end position="175"/>
    </location>
</feature>
<keyword evidence="3 4" id="KW-0413">Isomerase</keyword>
<dbReference type="Pfam" id="PF00254">
    <property type="entry name" value="FKBP_C"/>
    <property type="match status" value="1"/>
</dbReference>
<dbReference type="SUPFAM" id="SSF54534">
    <property type="entry name" value="FKBP-like"/>
    <property type="match status" value="1"/>
</dbReference>
<dbReference type="PROSITE" id="PS51257">
    <property type="entry name" value="PROKAR_LIPOPROTEIN"/>
    <property type="match status" value="1"/>
</dbReference>
<name>A0A238VXW1_9FLAO</name>
<dbReference type="Gene3D" id="3.10.50.40">
    <property type="match status" value="1"/>
</dbReference>
<dbReference type="RefSeq" id="WP_089377449.1">
    <property type="nucleotide sequence ID" value="NZ_FZNX01000001.1"/>
</dbReference>
<reference evidence="7" key="1">
    <citation type="submission" date="2017-06" db="EMBL/GenBank/DDBJ databases">
        <authorList>
            <person name="Varghese N."/>
            <person name="Submissions S."/>
        </authorList>
    </citation>
    <scope>NUCLEOTIDE SEQUENCE [LARGE SCALE GENOMIC DNA]</scope>
    <source>
        <strain evidence="7">DSM 27993</strain>
    </source>
</reference>
<keyword evidence="7" id="KW-1185">Reference proteome</keyword>
<dbReference type="InterPro" id="IPR019869">
    <property type="entry name" value="Motility-assoc_PPIase_GldI"/>
</dbReference>
<evidence type="ECO:0000313" key="7">
    <source>
        <dbReference type="Proteomes" id="UP000198412"/>
    </source>
</evidence>
<comment type="similarity">
    <text evidence="4">Belongs to the FKBP-type PPIase family.</text>
</comment>
<dbReference type="Proteomes" id="UP000198412">
    <property type="component" value="Unassembled WGS sequence"/>
</dbReference>
<evidence type="ECO:0000256" key="4">
    <source>
        <dbReference type="RuleBase" id="RU003915"/>
    </source>
</evidence>
<dbReference type="EMBL" id="FZNX01000001">
    <property type="protein sequence ID" value="SNR39078.1"/>
    <property type="molecule type" value="Genomic_DNA"/>
</dbReference>
<evidence type="ECO:0000256" key="1">
    <source>
        <dbReference type="ARBA" id="ARBA00000971"/>
    </source>
</evidence>
<keyword evidence="2 3" id="KW-0697">Rotamase</keyword>
<evidence type="ECO:0000256" key="3">
    <source>
        <dbReference type="PROSITE-ProRule" id="PRU00277"/>
    </source>
</evidence>
<dbReference type="GO" id="GO:0003755">
    <property type="term" value="F:peptidyl-prolyl cis-trans isomerase activity"/>
    <property type="evidence" value="ECO:0007669"/>
    <property type="project" value="UniProtKB-UniRule"/>
</dbReference>
<dbReference type="InterPro" id="IPR046357">
    <property type="entry name" value="PPIase_dom_sf"/>
</dbReference>
<evidence type="ECO:0000259" key="5">
    <source>
        <dbReference type="PROSITE" id="PS50059"/>
    </source>
</evidence>
<dbReference type="InterPro" id="IPR001179">
    <property type="entry name" value="PPIase_FKBP_dom"/>
</dbReference>
<organism evidence="6 7">
    <name type="scientific">Lutibacter flavus</name>
    <dbReference type="NCBI Taxonomy" id="691689"/>
    <lineage>
        <taxon>Bacteria</taxon>
        <taxon>Pseudomonadati</taxon>
        <taxon>Bacteroidota</taxon>
        <taxon>Flavobacteriia</taxon>
        <taxon>Flavobacteriales</taxon>
        <taxon>Flavobacteriaceae</taxon>
        <taxon>Lutibacter</taxon>
    </lineage>
</organism>
<dbReference type="EC" id="5.2.1.8" evidence="4"/>
<dbReference type="AlphaFoldDB" id="A0A238VXW1"/>
<dbReference type="NCBIfam" id="TIGR03516">
    <property type="entry name" value="ppisom_GldI"/>
    <property type="match status" value="1"/>
</dbReference>
<comment type="catalytic activity">
    <reaction evidence="1 3 4">
        <text>[protein]-peptidylproline (omega=180) = [protein]-peptidylproline (omega=0)</text>
        <dbReference type="Rhea" id="RHEA:16237"/>
        <dbReference type="Rhea" id="RHEA-COMP:10747"/>
        <dbReference type="Rhea" id="RHEA-COMP:10748"/>
        <dbReference type="ChEBI" id="CHEBI:83833"/>
        <dbReference type="ChEBI" id="CHEBI:83834"/>
        <dbReference type="EC" id="5.2.1.8"/>
    </reaction>
</comment>
<gene>
    <name evidence="6" type="ORF">SAMN04488111_1168</name>
</gene>
<protein>
    <recommendedName>
        <fullName evidence="4">Peptidyl-prolyl cis-trans isomerase</fullName>
        <ecNumber evidence="4">5.2.1.8</ecNumber>
    </recommendedName>
</protein>
<sequence length="181" mass="21139">MKYKEFIYFIIFVLVSCNEPIPRQPIVRKTSTLMNTSVEYNKTLISREEADFNYLMKKDSLNNYIASDFGFWYKIDSKNTEGYTPKSGDEVIYSNDIYDINYQLIYSADEIGTQKYIVDKQEIVEGLREGLKLMSEGNTVTFLFPSHKVFGYLGDQNKININQPLIYKVQLIKINKKNESN</sequence>
<proteinExistence type="inferred from homology"/>
<evidence type="ECO:0000256" key="2">
    <source>
        <dbReference type="ARBA" id="ARBA00023110"/>
    </source>
</evidence>